<keyword evidence="2" id="KW-1133">Transmembrane helix</keyword>
<evidence type="ECO:0000256" key="2">
    <source>
        <dbReference type="SAM" id="Phobius"/>
    </source>
</evidence>
<evidence type="ECO:0000256" key="1">
    <source>
        <dbReference type="SAM" id="Coils"/>
    </source>
</evidence>
<dbReference type="RefSeq" id="WP_119088056.1">
    <property type="nucleotide sequence ID" value="NZ_QXIV01000048.1"/>
</dbReference>
<accession>A0A398DU31</accession>
<dbReference type="AlphaFoldDB" id="A0A398DU31"/>
<dbReference type="Proteomes" id="UP000265724">
    <property type="component" value="Unassembled WGS sequence"/>
</dbReference>
<protein>
    <recommendedName>
        <fullName evidence="7">DUF948 domain-containing protein</fullName>
    </recommendedName>
</protein>
<feature type="coiled-coil region" evidence="1">
    <location>
        <begin position="47"/>
        <end position="74"/>
    </location>
</feature>
<keyword evidence="2" id="KW-0472">Membrane</keyword>
<organism evidence="4 6">
    <name type="scientific">Candidatus Cryosericum hinesii</name>
    <dbReference type="NCBI Taxonomy" id="2290915"/>
    <lineage>
        <taxon>Bacteria</taxon>
        <taxon>Pseudomonadati</taxon>
        <taxon>Caldisericota/Cryosericota group</taxon>
        <taxon>Candidatus Cryosericota</taxon>
        <taxon>Candidatus Cryosericia</taxon>
        <taxon>Candidatus Cryosericales</taxon>
        <taxon>Candidatus Cryosericaceae</taxon>
        <taxon>Candidatus Cryosericum</taxon>
    </lineage>
</organism>
<evidence type="ECO:0000313" key="4">
    <source>
        <dbReference type="EMBL" id="RIE14774.1"/>
    </source>
</evidence>
<keyword evidence="2" id="KW-0812">Transmembrane</keyword>
<evidence type="ECO:0008006" key="7">
    <source>
        <dbReference type="Google" id="ProtNLM"/>
    </source>
</evidence>
<dbReference type="EMBL" id="QXIW01000007">
    <property type="protein sequence ID" value="RIE14774.1"/>
    <property type="molecule type" value="Genomic_DNA"/>
</dbReference>
<sequence>MDPLWVLVILIGGASLCVAGAFIFMAVKVASVARQVAPKVTEMQEQLTAASVEIAKVSEAVQSAEAQFNHLADKASIASSRVAKVVNVVPRVMHKVRDADIKAEATVRAVGIVAAKAIRDIRKRSSSSQEITLK</sequence>
<evidence type="ECO:0000313" key="5">
    <source>
        <dbReference type="Proteomes" id="UP000265724"/>
    </source>
</evidence>
<reference evidence="5 6" key="1">
    <citation type="submission" date="2018-09" db="EMBL/GenBank/DDBJ databases">
        <title>Discovery and Ecogenomic Context for Candidatus Cryosericales, a Global Caldiserica Order Active in Thawing Permafrost.</title>
        <authorList>
            <person name="Martinez M.A."/>
            <person name="Woodcroft B.J."/>
            <person name="Ignacio Espinoza J.C."/>
            <person name="Zayed A."/>
            <person name="Singleton C.M."/>
            <person name="Boyd J."/>
            <person name="Li Y.-F."/>
            <person name="Purvine S."/>
            <person name="Maughan H."/>
            <person name="Hodgkins S.B."/>
            <person name="Anderson D."/>
            <person name="Sederholm M."/>
            <person name="Temperton B."/>
            <person name="Saleska S.R."/>
            <person name="Tyson G.W."/>
            <person name="Rich V.I."/>
        </authorList>
    </citation>
    <scope>NUCLEOTIDE SEQUENCE [LARGE SCALE GENOMIC DNA]</scope>
    <source>
        <strain evidence="3 5">SMC2</strain>
        <strain evidence="4 6">SMC3</strain>
    </source>
</reference>
<comment type="caution">
    <text evidence="4">The sequence shown here is derived from an EMBL/GenBank/DDBJ whole genome shotgun (WGS) entry which is preliminary data.</text>
</comment>
<name>A0A398DU31_9BACT</name>
<gene>
    <name evidence="3" type="ORF">SMC2_02980</name>
    <name evidence="4" type="ORF">SMC3_01490</name>
</gene>
<feature type="transmembrane region" description="Helical" evidence="2">
    <location>
        <begin position="6"/>
        <end position="27"/>
    </location>
</feature>
<keyword evidence="5" id="KW-1185">Reference proteome</keyword>
<keyword evidence="1" id="KW-0175">Coiled coil</keyword>
<proteinExistence type="predicted"/>
<evidence type="ECO:0000313" key="6">
    <source>
        <dbReference type="Proteomes" id="UP000266042"/>
    </source>
</evidence>
<dbReference type="EMBL" id="QXIX01000030">
    <property type="protein sequence ID" value="RIE14324.1"/>
    <property type="molecule type" value="Genomic_DNA"/>
</dbReference>
<evidence type="ECO:0000313" key="3">
    <source>
        <dbReference type="EMBL" id="RIE14324.1"/>
    </source>
</evidence>
<dbReference type="Proteomes" id="UP000266042">
    <property type="component" value="Unassembled WGS sequence"/>
</dbReference>